<proteinExistence type="inferred from homology"/>
<keyword evidence="3" id="KW-0285">Flavoprotein</keyword>
<sequence length="216" mass="24110">MIADARKISPKELVDSLNWRYACKAFDASKKLSDDVWAALEQSLILSASSFGLQPWKFVVVTDQSIKDQLPAHSWGQRQPADCSHLVVLCRLDEMDEAYVNNYVDRIAQTRSVSRESLTSYADMMLGFLKNPADKGVWMEKQCYIALGTLLTACAVLGVDACPMEGFDPKAYDRILGLEDKGIKSVLVCPLGYRAEDKYAGLKKVRFDSSELVVKI</sequence>
<dbReference type="AlphaFoldDB" id="A0A8J7PPK6"/>
<dbReference type="InterPro" id="IPR033878">
    <property type="entry name" value="NfsB-like"/>
</dbReference>
<dbReference type="GO" id="GO:0046857">
    <property type="term" value="F:oxidoreductase activity, acting on other nitrogenous compounds as donors, with NAD or NADP as acceptor"/>
    <property type="evidence" value="ECO:0007669"/>
    <property type="project" value="TreeGrafter"/>
</dbReference>
<dbReference type="Proteomes" id="UP000664277">
    <property type="component" value="Unassembled WGS sequence"/>
</dbReference>
<keyword evidence="6" id="KW-0560">Oxidoreductase</keyword>
<comment type="caution">
    <text evidence="9">The sequence shown here is derived from an EMBL/GenBank/DDBJ whole genome shotgun (WGS) entry which is preliminary data.</text>
</comment>
<dbReference type="InterPro" id="IPR029479">
    <property type="entry name" value="Nitroreductase"/>
</dbReference>
<dbReference type="SUPFAM" id="SSF55469">
    <property type="entry name" value="FMN-dependent nitroreductase-like"/>
    <property type="match status" value="1"/>
</dbReference>
<organism evidence="9 10">
    <name type="scientific">Candidatus Obscuribacter phosphatis</name>
    <dbReference type="NCBI Taxonomy" id="1906157"/>
    <lineage>
        <taxon>Bacteria</taxon>
        <taxon>Bacillati</taxon>
        <taxon>Candidatus Melainabacteria</taxon>
        <taxon>Candidatus Obscuribacterales</taxon>
        <taxon>Candidatus Obscuribacteraceae</taxon>
        <taxon>Candidatus Obscuribacter</taxon>
    </lineage>
</organism>
<dbReference type="GO" id="GO:0005829">
    <property type="term" value="C:cytosol"/>
    <property type="evidence" value="ECO:0007669"/>
    <property type="project" value="TreeGrafter"/>
</dbReference>
<evidence type="ECO:0000313" key="9">
    <source>
        <dbReference type="EMBL" id="MBN8661967.1"/>
    </source>
</evidence>
<keyword evidence="5" id="KW-0521">NADP</keyword>
<keyword evidence="7" id="KW-0520">NAD</keyword>
<evidence type="ECO:0000256" key="1">
    <source>
        <dbReference type="ARBA" id="ARBA00001917"/>
    </source>
</evidence>
<dbReference type="Gene3D" id="3.40.109.10">
    <property type="entry name" value="NADH Oxidase"/>
    <property type="match status" value="1"/>
</dbReference>
<dbReference type="CDD" id="cd02149">
    <property type="entry name" value="NfsB-like"/>
    <property type="match status" value="1"/>
</dbReference>
<comment type="similarity">
    <text evidence="2">Belongs to the nitroreductase family.</text>
</comment>
<evidence type="ECO:0000256" key="4">
    <source>
        <dbReference type="ARBA" id="ARBA00022643"/>
    </source>
</evidence>
<dbReference type="InterPro" id="IPR000415">
    <property type="entry name" value="Nitroreductase-like"/>
</dbReference>
<reference evidence="9" key="1">
    <citation type="submission" date="2021-02" db="EMBL/GenBank/DDBJ databases">
        <title>Genome-Resolved Metagenomics of a Microbial Community Performing Photosynthetic Biological Nutrient Removal.</title>
        <authorList>
            <person name="Mcdaniel E.A."/>
        </authorList>
    </citation>
    <scope>NUCLEOTIDE SEQUENCE</scope>
    <source>
        <strain evidence="9">UWPOB_OBS1</strain>
    </source>
</reference>
<dbReference type="GO" id="GO:0046256">
    <property type="term" value="P:2,4,6-trinitrotoluene catabolic process"/>
    <property type="evidence" value="ECO:0007669"/>
    <property type="project" value="TreeGrafter"/>
</dbReference>
<accession>A0A8J7PPK6</accession>
<evidence type="ECO:0000256" key="5">
    <source>
        <dbReference type="ARBA" id="ARBA00022857"/>
    </source>
</evidence>
<gene>
    <name evidence="9" type="ORF">J0M35_16485</name>
</gene>
<evidence type="ECO:0000256" key="3">
    <source>
        <dbReference type="ARBA" id="ARBA00022630"/>
    </source>
</evidence>
<evidence type="ECO:0000256" key="7">
    <source>
        <dbReference type="ARBA" id="ARBA00023027"/>
    </source>
</evidence>
<dbReference type="Pfam" id="PF00881">
    <property type="entry name" value="Nitroreductase"/>
    <property type="match status" value="1"/>
</dbReference>
<evidence type="ECO:0000313" key="10">
    <source>
        <dbReference type="Proteomes" id="UP000664277"/>
    </source>
</evidence>
<name>A0A8J7PPK6_9BACT</name>
<dbReference type="PANTHER" id="PTHR23026">
    <property type="entry name" value="NADPH NITROREDUCTASE"/>
    <property type="match status" value="1"/>
</dbReference>
<dbReference type="InterPro" id="IPR050627">
    <property type="entry name" value="Nitroreductase/BluB"/>
</dbReference>
<evidence type="ECO:0000259" key="8">
    <source>
        <dbReference type="Pfam" id="PF00881"/>
    </source>
</evidence>
<dbReference type="EMBL" id="JAFLCK010000028">
    <property type="protein sequence ID" value="MBN8661967.1"/>
    <property type="molecule type" value="Genomic_DNA"/>
</dbReference>
<comment type="cofactor">
    <cofactor evidence="1">
        <name>FMN</name>
        <dbReference type="ChEBI" id="CHEBI:58210"/>
    </cofactor>
</comment>
<evidence type="ECO:0000256" key="6">
    <source>
        <dbReference type="ARBA" id="ARBA00023002"/>
    </source>
</evidence>
<protein>
    <submittedName>
        <fullName evidence="9">NAD(P)H-dependent oxidoreductase</fullName>
    </submittedName>
</protein>
<dbReference type="PANTHER" id="PTHR23026:SF125">
    <property type="entry name" value="OXYGEN-INSENSITIVE NAD(P)H NITROREDUCTASE"/>
    <property type="match status" value="1"/>
</dbReference>
<keyword evidence="4" id="KW-0288">FMN</keyword>
<feature type="domain" description="Nitroreductase" evidence="8">
    <location>
        <begin position="18"/>
        <end position="193"/>
    </location>
</feature>
<evidence type="ECO:0000256" key="2">
    <source>
        <dbReference type="ARBA" id="ARBA00007118"/>
    </source>
</evidence>